<dbReference type="OrthoDB" id="9784228at2"/>
<gene>
    <name evidence="16" type="ORF">ED312_11725</name>
</gene>
<evidence type="ECO:0000256" key="9">
    <source>
        <dbReference type="ARBA" id="ARBA00022989"/>
    </source>
</evidence>
<evidence type="ECO:0000256" key="14">
    <source>
        <dbReference type="SAM" id="Phobius"/>
    </source>
</evidence>
<keyword evidence="10" id="KW-0560">Oxidoreductase</keyword>
<feature type="transmembrane region" description="Helical" evidence="14">
    <location>
        <begin position="31"/>
        <end position="50"/>
    </location>
</feature>
<dbReference type="GO" id="GO:0006633">
    <property type="term" value="P:fatty acid biosynthetic process"/>
    <property type="evidence" value="ECO:0007669"/>
    <property type="project" value="UniProtKB-KW"/>
</dbReference>
<evidence type="ECO:0000256" key="4">
    <source>
        <dbReference type="ARBA" id="ARBA00022692"/>
    </source>
</evidence>
<dbReference type="InterPro" id="IPR006694">
    <property type="entry name" value="Fatty_acid_hydroxylase"/>
</dbReference>
<dbReference type="Proteomes" id="UP000267469">
    <property type="component" value="Unassembled WGS sequence"/>
</dbReference>
<sequence length="216" mass="25132">MESTKHKRPKHKGSAKLFNNPILEKLTHTHISMPLIIFTVIAAVLIYYGIVEKGFRVPEMILLFIAGAVFFTFIEYIMHRYFYHMPATTEKRKKIAYTMHGVHHDYPKDKSRLAMPPVLSLIIATVFFVLYRAVMGDYAFGFLAGFLMGYNAYLGVHYSVHAFKVPNNFLKVLWYHHSIHHYREPDRAFGVSSPLWDHIFRTMPRSPGENAEVNRL</sequence>
<evidence type="ECO:0000313" key="17">
    <source>
        <dbReference type="Proteomes" id="UP000267469"/>
    </source>
</evidence>
<proteinExistence type="predicted"/>
<name>A0A3N0EDK3_SINP1</name>
<comment type="subcellular location">
    <subcellularLocation>
        <location evidence="2">Endoplasmic reticulum membrane</location>
        <topology evidence="2">Multi-pass membrane protein</topology>
    </subcellularLocation>
</comment>
<evidence type="ECO:0000256" key="10">
    <source>
        <dbReference type="ARBA" id="ARBA00023002"/>
    </source>
</evidence>
<keyword evidence="13" id="KW-0275">Fatty acid biosynthesis</keyword>
<evidence type="ECO:0000256" key="6">
    <source>
        <dbReference type="ARBA" id="ARBA00022824"/>
    </source>
</evidence>
<keyword evidence="11" id="KW-0443">Lipid metabolism</keyword>
<dbReference type="GO" id="GO:0080132">
    <property type="term" value="F:fatty acid 2-hydroxylase activity"/>
    <property type="evidence" value="ECO:0007669"/>
    <property type="project" value="InterPro"/>
</dbReference>
<comment type="caution">
    <text evidence="16">The sequence shown here is derived from an EMBL/GenBank/DDBJ whole genome shotgun (WGS) entry which is preliminary data.</text>
</comment>
<protein>
    <submittedName>
        <fullName evidence="16">Fatty acid hydroxylase</fullName>
    </submittedName>
</protein>
<evidence type="ECO:0000256" key="11">
    <source>
        <dbReference type="ARBA" id="ARBA00023098"/>
    </source>
</evidence>
<feature type="transmembrane region" description="Helical" evidence="14">
    <location>
        <begin position="138"/>
        <end position="156"/>
    </location>
</feature>
<keyword evidence="5" id="KW-0479">Metal-binding</keyword>
<dbReference type="PANTHER" id="PTHR12863:SF1">
    <property type="entry name" value="FATTY ACID 2-HYDROXYLASE"/>
    <property type="match status" value="1"/>
</dbReference>
<keyword evidence="17" id="KW-1185">Reference proteome</keyword>
<keyword evidence="12 14" id="KW-0472">Membrane</keyword>
<evidence type="ECO:0000313" key="16">
    <source>
        <dbReference type="EMBL" id="RNL85923.1"/>
    </source>
</evidence>
<evidence type="ECO:0000256" key="1">
    <source>
        <dbReference type="ARBA" id="ARBA00001947"/>
    </source>
</evidence>
<keyword evidence="7" id="KW-0276">Fatty acid metabolism</keyword>
<accession>A0A3N0EDK3</accession>
<organism evidence="16 17">
    <name type="scientific">Sinomicrobium pectinilyticum</name>
    <dbReference type="NCBI Taxonomy" id="1084421"/>
    <lineage>
        <taxon>Bacteria</taxon>
        <taxon>Pseudomonadati</taxon>
        <taxon>Bacteroidota</taxon>
        <taxon>Flavobacteriia</taxon>
        <taxon>Flavobacteriales</taxon>
        <taxon>Flavobacteriaceae</taxon>
        <taxon>Sinomicrobium</taxon>
    </lineage>
</organism>
<dbReference type="GO" id="GO:0005506">
    <property type="term" value="F:iron ion binding"/>
    <property type="evidence" value="ECO:0007669"/>
    <property type="project" value="InterPro"/>
</dbReference>
<feature type="domain" description="Fatty acid hydroxylase" evidence="15">
    <location>
        <begin position="64"/>
        <end position="202"/>
    </location>
</feature>
<dbReference type="EMBL" id="RJTM01000085">
    <property type="protein sequence ID" value="RNL85923.1"/>
    <property type="molecule type" value="Genomic_DNA"/>
</dbReference>
<keyword evidence="6" id="KW-0256">Endoplasmic reticulum</keyword>
<keyword evidence="4 14" id="KW-0812">Transmembrane</keyword>
<evidence type="ECO:0000256" key="3">
    <source>
        <dbReference type="ARBA" id="ARBA00022516"/>
    </source>
</evidence>
<evidence type="ECO:0000259" key="15">
    <source>
        <dbReference type="Pfam" id="PF04116"/>
    </source>
</evidence>
<dbReference type="InterPro" id="IPR014430">
    <property type="entry name" value="Scs7"/>
</dbReference>
<keyword evidence="8" id="KW-0862">Zinc</keyword>
<evidence type="ECO:0000256" key="13">
    <source>
        <dbReference type="ARBA" id="ARBA00023160"/>
    </source>
</evidence>
<dbReference type="AlphaFoldDB" id="A0A3N0EDK3"/>
<dbReference type="RefSeq" id="WP_123216209.1">
    <property type="nucleotide sequence ID" value="NZ_RJTM01000085.1"/>
</dbReference>
<feature type="transmembrane region" description="Helical" evidence="14">
    <location>
        <begin position="113"/>
        <end position="132"/>
    </location>
</feature>
<dbReference type="PANTHER" id="PTHR12863">
    <property type="entry name" value="FATTY ACID HYDROXYLASE"/>
    <property type="match status" value="1"/>
</dbReference>
<dbReference type="GO" id="GO:0016020">
    <property type="term" value="C:membrane"/>
    <property type="evidence" value="ECO:0007669"/>
    <property type="project" value="InterPro"/>
</dbReference>
<evidence type="ECO:0000256" key="2">
    <source>
        <dbReference type="ARBA" id="ARBA00004477"/>
    </source>
</evidence>
<dbReference type="Pfam" id="PF04116">
    <property type="entry name" value="FA_hydroxylase"/>
    <property type="match status" value="1"/>
</dbReference>
<keyword evidence="9 14" id="KW-1133">Transmembrane helix</keyword>
<evidence type="ECO:0000256" key="5">
    <source>
        <dbReference type="ARBA" id="ARBA00022723"/>
    </source>
</evidence>
<comment type="cofactor">
    <cofactor evidence="1">
        <name>Zn(2+)</name>
        <dbReference type="ChEBI" id="CHEBI:29105"/>
    </cofactor>
</comment>
<keyword evidence="3" id="KW-0444">Lipid biosynthesis</keyword>
<evidence type="ECO:0000256" key="12">
    <source>
        <dbReference type="ARBA" id="ARBA00023136"/>
    </source>
</evidence>
<evidence type="ECO:0000256" key="7">
    <source>
        <dbReference type="ARBA" id="ARBA00022832"/>
    </source>
</evidence>
<feature type="transmembrane region" description="Helical" evidence="14">
    <location>
        <begin position="62"/>
        <end position="83"/>
    </location>
</feature>
<evidence type="ECO:0000256" key="8">
    <source>
        <dbReference type="ARBA" id="ARBA00022833"/>
    </source>
</evidence>
<reference evidence="16 17" key="1">
    <citation type="submission" date="2018-10" db="EMBL/GenBank/DDBJ databases">
        <title>Sinomicrobium pectinilyticum sp. nov., a pectinase-producing bacterium isolated from alkaline and saline soil, and emended description of the genus Sinomicrobium.</title>
        <authorList>
            <person name="Cheng B."/>
            <person name="Li C."/>
            <person name="Lai Q."/>
            <person name="Du M."/>
            <person name="Shao Z."/>
            <person name="Xu P."/>
            <person name="Yang C."/>
        </authorList>
    </citation>
    <scope>NUCLEOTIDE SEQUENCE [LARGE SCALE GENOMIC DNA]</scope>
    <source>
        <strain evidence="16 17">5DNS001</strain>
    </source>
</reference>